<dbReference type="PANTHER" id="PTHR43378:SF2">
    <property type="entry name" value="UDP-3-O-ACYLGLUCOSAMINE N-ACYLTRANSFERASE 1, MITOCHONDRIAL-RELATED"/>
    <property type="match status" value="1"/>
</dbReference>
<dbReference type="GO" id="GO:0016020">
    <property type="term" value="C:membrane"/>
    <property type="evidence" value="ECO:0007669"/>
    <property type="project" value="GOC"/>
</dbReference>
<keyword evidence="6 7" id="KW-0012">Acyltransferase</keyword>
<dbReference type="Pfam" id="PF00132">
    <property type="entry name" value="Hexapep"/>
    <property type="match status" value="2"/>
</dbReference>
<dbReference type="UniPathway" id="UPA00973"/>
<reference evidence="10" key="1">
    <citation type="submission" date="2016-10" db="EMBL/GenBank/DDBJ databases">
        <authorList>
            <person name="Varghese N."/>
            <person name="Submissions S."/>
        </authorList>
    </citation>
    <scope>NUCLEOTIDE SEQUENCE [LARGE SCALE GENOMIC DNA]</scope>
    <source>
        <strain evidence="10">DSM 3384</strain>
    </source>
</reference>
<accession>A0A1H2K266</accession>
<dbReference type="NCBIfam" id="TIGR01853">
    <property type="entry name" value="lipid_A_lpxD"/>
    <property type="match status" value="1"/>
</dbReference>
<dbReference type="NCBIfam" id="NF002060">
    <property type="entry name" value="PRK00892.1"/>
    <property type="match status" value="1"/>
</dbReference>
<evidence type="ECO:0000256" key="6">
    <source>
        <dbReference type="ARBA" id="ARBA00023315"/>
    </source>
</evidence>
<dbReference type="CDD" id="cd03352">
    <property type="entry name" value="LbH_LpxD"/>
    <property type="match status" value="1"/>
</dbReference>
<dbReference type="InterPro" id="IPR001451">
    <property type="entry name" value="Hexapep"/>
</dbReference>
<evidence type="ECO:0000256" key="3">
    <source>
        <dbReference type="ARBA" id="ARBA00022679"/>
    </source>
</evidence>
<dbReference type="Pfam" id="PF04613">
    <property type="entry name" value="LpxD"/>
    <property type="match status" value="1"/>
</dbReference>
<comment type="similarity">
    <text evidence="7">Belongs to the transferase hexapeptide repeat family. LpxD subfamily.</text>
</comment>
<evidence type="ECO:0000256" key="5">
    <source>
        <dbReference type="ARBA" id="ARBA00023098"/>
    </source>
</evidence>
<dbReference type="EC" id="2.3.1.191" evidence="7"/>
<feature type="active site" description="Proton acceptor" evidence="7">
    <location>
        <position position="242"/>
    </location>
</feature>
<dbReference type="SUPFAM" id="SSF51161">
    <property type="entry name" value="Trimeric LpxA-like enzymes"/>
    <property type="match status" value="1"/>
</dbReference>
<evidence type="ECO:0000313" key="10">
    <source>
        <dbReference type="Proteomes" id="UP000199608"/>
    </source>
</evidence>
<dbReference type="GO" id="GO:0103118">
    <property type="term" value="F:UDP-3-O-[(3R)-3-hydroxyacyl]-glucosamine N-acyltransferase activity"/>
    <property type="evidence" value="ECO:0007669"/>
    <property type="project" value="UniProtKB-EC"/>
</dbReference>
<dbReference type="EMBL" id="FNLL01000019">
    <property type="protein sequence ID" value="SDU62800.1"/>
    <property type="molecule type" value="Genomic_DNA"/>
</dbReference>
<evidence type="ECO:0000313" key="9">
    <source>
        <dbReference type="EMBL" id="SDU62800.1"/>
    </source>
</evidence>
<keyword evidence="1 7" id="KW-0444">Lipid biosynthesis</keyword>
<comment type="pathway">
    <text evidence="7">Bacterial outer membrane biogenesis; LPS lipid A biosynthesis.</text>
</comment>
<dbReference type="InterPro" id="IPR011004">
    <property type="entry name" value="Trimer_LpxA-like_sf"/>
</dbReference>
<comment type="subunit">
    <text evidence="7">Homotrimer.</text>
</comment>
<evidence type="ECO:0000256" key="4">
    <source>
        <dbReference type="ARBA" id="ARBA00022737"/>
    </source>
</evidence>
<dbReference type="GO" id="GO:0016410">
    <property type="term" value="F:N-acyltransferase activity"/>
    <property type="evidence" value="ECO:0007669"/>
    <property type="project" value="InterPro"/>
</dbReference>
<evidence type="ECO:0000259" key="8">
    <source>
        <dbReference type="Pfam" id="PF04613"/>
    </source>
</evidence>
<dbReference type="PANTHER" id="PTHR43378">
    <property type="entry name" value="UDP-3-O-ACYLGLUCOSAMINE N-ACYLTRANSFERASE"/>
    <property type="match status" value="1"/>
</dbReference>
<dbReference type="Gene3D" id="2.160.10.10">
    <property type="entry name" value="Hexapeptide repeat proteins"/>
    <property type="match status" value="1"/>
</dbReference>
<comment type="function">
    <text evidence="7">Catalyzes the N-acylation of UDP-3-O-acylglucosamine using 3-hydroxyacyl-ACP as the acyl donor. Is involved in the biosynthesis of lipid A, a phosphorylated glycolipid that anchors the lipopolysaccharide to the outer membrane of the cell.</text>
</comment>
<gene>
    <name evidence="7" type="primary">lpxD</name>
    <name evidence="9" type="ORF">SAMN04487931_11920</name>
</gene>
<dbReference type="AlphaFoldDB" id="A0A1H2K266"/>
<name>A0A1H2K266_9BACT</name>
<feature type="domain" description="UDP-3-O-[3-hydroxymyristoyl] glucosamine N-acyltransferase non-repeat region" evidence="8">
    <location>
        <begin position="23"/>
        <end position="90"/>
    </location>
</feature>
<dbReference type="HAMAP" id="MF_00523">
    <property type="entry name" value="LpxD"/>
    <property type="match status" value="1"/>
</dbReference>
<keyword evidence="3 7" id="KW-0808">Transferase</keyword>
<dbReference type="InterPro" id="IPR007691">
    <property type="entry name" value="LpxD"/>
</dbReference>
<keyword evidence="2 7" id="KW-0441">Lipid A biosynthesis</keyword>
<sequence>MKFSVNEIAKIIKAEIIGDASFIVTGVSSFEDARPDDITFACDSKFLTRLDQTNAGVIIIPDTFSIEKESGYHGIFLKTKNPKLSFFKLVSMVHPQKKLASHVHSSATIGKDVKIGKNTVIESGVFIGNHVTLGDHVHLMPNVFIGDDTCIESHTVIKPNVSIMERSIIGSYVLIHSGTVIGSDGFGFTQSSGTHEKIIHTGYVHIKDHVEIGACNTIDRGTLGMTVIGTGVKTDNLVHIAHNVKVGDNTLIVAQVGIAGSSIVGKNVIIAGKAGISGHIKIGDGSIVGPYTGVHSDVGENKIVSGIPHMPHGRWRKVVSIISRLPEMRKKLFSFEKRLKELENKNE</sequence>
<proteinExistence type="inferred from homology"/>
<dbReference type="Gene3D" id="3.40.1390.10">
    <property type="entry name" value="MurE/MurF, N-terminal domain"/>
    <property type="match status" value="1"/>
</dbReference>
<dbReference type="InterPro" id="IPR020573">
    <property type="entry name" value="UDP_GlcNAc_AcTrfase_non-rep"/>
</dbReference>
<dbReference type="RefSeq" id="WP_092238239.1">
    <property type="nucleotide sequence ID" value="NZ_FNLL01000019.1"/>
</dbReference>
<dbReference type="Proteomes" id="UP000199608">
    <property type="component" value="Unassembled WGS sequence"/>
</dbReference>
<evidence type="ECO:0000256" key="7">
    <source>
        <dbReference type="HAMAP-Rule" id="MF_00523"/>
    </source>
</evidence>
<keyword evidence="4 7" id="KW-0677">Repeat</keyword>
<evidence type="ECO:0000256" key="1">
    <source>
        <dbReference type="ARBA" id="ARBA00022516"/>
    </source>
</evidence>
<dbReference type="PROSITE" id="PS00101">
    <property type="entry name" value="HEXAPEP_TRANSFERASES"/>
    <property type="match status" value="2"/>
</dbReference>
<organism evidence="9 10">
    <name type="scientific">Desulfobacula phenolica</name>
    <dbReference type="NCBI Taxonomy" id="90732"/>
    <lineage>
        <taxon>Bacteria</taxon>
        <taxon>Pseudomonadati</taxon>
        <taxon>Thermodesulfobacteriota</taxon>
        <taxon>Desulfobacteria</taxon>
        <taxon>Desulfobacterales</taxon>
        <taxon>Desulfobacteraceae</taxon>
        <taxon>Desulfobacula</taxon>
    </lineage>
</organism>
<evidence type="ECO:0000256" key="2">
    <source>
        <dbReference type="ARBA" id="ARBA00022556"/>
    </source>
</evidence>
<dbReference type="InterPro" id="IPR018357">
    <property type="entry name" value="Hexapep_transf_CS"/>
</dbReference>
<comment type="catalytic activity">
    <reaction evidence="7">
        <text>a UDP-3-O-[(3R)-3-hydroxyacyl]-alpha-D-glucosamine + a (3R)-hydroxyacyl-[ACP] = a UDP-2-N,3-O-bis[(3R)-3-hydroxyacyl]-alpha-D-glucosamine + holo-[ACP] + H(+)</text>
        <dbReference type="Rhea" id="RHEA:53836"/>
        <dbReference type="Rhea" id="RHEA-COMP:9685"/>
        <dbReference type="Rhea" id="RHEA-COMP:9945"/>
        <dbReference type="ChEBI" id="CHEBI:15378"/>
        <dbReference type="ChEBI" id="CHEBI:64479"/>
        <dbReference type="ChEBI" id="CHEBI:78827"/>
        <dbReference type="ChEBI" id="CHEBI:137740"/>
        <dbReference type="ChEBI" id="CHEBI:137748"/>
        <dbReference type="EC" id="2.3.1.191"/>
    </reaction>
</comment>
<keyword evidence="5 7" id="KW-0443">Lipid metabolism</keyword>
<dbReference type="GO" id="GO:0009245">
    <property type="term" value="P:lipid A biosynthetic process"/>
    <property type="evidence" value="ECO:0007669"/>
    <property type="project" value="UniProtKB-UniRule"/>
</dbReference>
<keyword evidence="10" id="KW-1185">Reference proteome</keyword>
<protein>
    <recommendedName>
        <fullName evidence="7">UDP-3-O-acylglucosamine N-acyltransferase</fullName>
        <ecNumber evidence="7">2.3.1.191</ecNumber>
    </recommendedName>
</protein>